<reference evidence="3 4" key="1">
    <citation type="journal article" date="2018" name="IMA Fungus">
        <title>IMA Genome-F 9: Draft genome sequence of Annulohypoxylon stygium, Aspergillus mulundensis, Berkeleyomyces basicola (syn. Thielaviopsis basicola), Ceratocystis smalleyi, two Cercospora beticola strains, Coleophoma cylindrospora, Fusarium fracticaudum, Phialophora cf. hyalina, and Morchella septimelata.</title>
        <authorList>
            <person name="Wingfield B.D."/>
            <person name="Bills G.F."/>
            <person name="Dong Y."/>
            <person name="Huang W."/>
            <person name="Nel W.J."/>
            <person name="Swalarsk-Parry B.S."/>
            <person name="Vaghefi N."/>
            <person name="Wilken P.M."/>
            <person name="An Z."/>
            <person name="de Beer Z.W."/>
            <person name="De Vos L."/>
            <person name="Chen L."/>
            <person name="Duong T.A."/>
            <person name="Gao Y."/>
            <person name="Hammerbacher A."/>
            <person name="Kikkert J.R."/>
            <person name="Li Y."/>
            <person name="Li H."/>
            <person name="Li K."/>
            <person name="Li Q."/>
            <person name="Liu X."/>
            <person name="Ma X."/>
            <person name="Naidoo K."/>
            <person name="Pethybridge S.J."/>
            <person name="Sun J."/>
            <person name="Steenkamp E.T."/>
            <person name="van der Nest M.A."/>
            <person name="van Wyk S."/>
            <person name="Wingfield M.J."/>
            <person name="Xiong C."/>
            <person name="Yue Q."/>
            <person name="Zhang X."/>
        </authorList>
    </citation>
    <scope>NUCLEOTIDE SEQUENCE [LARGE SCALE GENOMIC DNA]</scope>
    <source>
        <strain evidence="3 4">DSM 5745</strain>
    </source>
</reference>
<dbReference type="Gene3D" id="1.10.287.1490">
    <property type="match status" value="1"/>
</dbReference>
<name>A0A3D8RA47_9EURO</name>
<accession>A0A3D8RA47</accession>
<protein>
    <recommendedName>
        <fullName evidence="5">Paramyosin</fullName>
    </recommendedName>
</protein>
<evidence type="ECO:0000256" key="2">
    <source>
        <dbReference type="SAM" id="MobiDB-lite"/>
    </source>
</evidence>
<feature type="region of interest" description="Disordered" evidence="2">
    <location>
        <begin position="1"/>
        <end position="49"/>
    </location>
</feature>
<feature type="coiled-coil region" evidence="1">
    <location>
        <begin position="330"/>
        <end position="417"/>
    </location>
</feature>
<gene>
    <name evidence="3" type="ORF">DSM5745_08272</name>
</gene>
<evidence type="ECO:0000256" key="1">
    <source>
        <dbReference type="SAM" id="Coils"/>
    </source>
</evidence>
<evidence type="ECO:0000313" key="3">
    <source>
        <dbReference type="EMBL" id="RDW70761.1"/>
    </source>
</evidence>
<comment type="caution">
    <text evidence="3">The sequence shown here is derived from an EMBL/GenBank/DDBJ whole genome shotgun (WGS) entry which is preliminary data.</text>
</comment>
<dbReference type="RefSeq" id="XP_026601292.1">
    <property type="nucleotide sequence ID" value="XM_026750288.1"/>
</dbReference>
<dbReference type="AlphaFoldDB" id="A0A3D8RA47"/>
<proteinExistence type="predicted"/>
<feature type="coiled-coil region" evidence="1">
    <location>
        <begin position="75"/>
        <end position="183"/>
    </location>
</feature>
<keyword evidence="1" id="KW-0175">Coiled coil</keyword>
<evidence type="ECO:0008006" key="5">
    <source>
        <dbReference type="Google" id="ProtNLM"/>
    </source>
</evidence>
<organism evidence="3 4">
    <name type="scientific">Aspergillus mulundensis</name>
    <dbReference type="NCBI Taxonomy" id="1810919"/>
    <lineage>
        <taxon>Eukaryota</taxon>
        <taxon>Fungi</taxon>
        <taxon>Dikarya</taxon>
        <taxon>Ascomycota</taxon>
        <taxon>Pezizomycotina</taxon>
        <taxon>Eurotiomycetes</taxon>
        <taxon>Eurotiomycetidae</taxon>
        <taxon>Eurotiales</taxon>
        <taxon>Aspergillaceae</taxon>
        <taxon>Aspergillus</taxon>
        <taxon>Aspergillus subgen. Nidulantes</taxon>
    </lineage>
</organism>
<feature type="coiled-coil region" evidence="1">
    <location>
        <begin position="496"/>
        <end position="523"/>
    </location>
</feature>
<evidence type="ECO:0000313" key="4">
    <source>
        <dbReference type="Proteomes" id="UP000256690"/>
    </source>
</evidence>
<dbReference type="OrthoDB" id="3438382at2759"/>
<keyword evidence="4" id="KW-1185">Reference proteome</keyword>
<feature type="compositionally biased region" description="Basic residues" evidence="2">
    <location>
        <begin position="753"/>
        <end position="764"/>
    </location>
</feature>
<feature type="coiled-coil region" evidence="1">
    <location>
        <begin position="595"/>
        <end position="643"/>
    </location>
</feature>
<dbReference type="STRING" id="1810919.A0A3D8RA47"/>
<feature type="region of interest" description="Disordered" evidence="2">
    <location>
        <begin position="680"/>
        <end position="781"/>
    </location>
</feature>
<dbReference type="EMBL" id="PVWQ01000010">
    <property type="protein sequence ID" value="RDW70761.1"/>
    <property type="molecule type" value="Genomic_DNA"/>
</dbReference>
<sequence length="781" mass="89302">MNTNSVVRDPRLELRRHPQNVGLSQHEVAQQRPPPGPRAQSAPDIQRDLPGGTFIRSIAQFVEVAVKARTKEAEKERIQKKRAETIELLDKAKSQRGFPSFVECYQTAKDVEDAALESVNVEIKGYQSRLQELEVGLINQWAESANSKSSQFDDRVQQSESRVRQLEQNLKAANDKIAALHGDIAQFNNYHKSMEHGLEEIQKKQNLQQKSFGGFTNSLGSLESKTDNIAKQLKAIEEKPPVQPVNGITPDTKKLLDDLSTQHKNLEQRTAECSHSLESLSSFYQKTSNSTDLVQKDQQLQMNQFKQTLMDQQQKLDLVTQLQTDQQNKLEIFTSTQAKQEQKLEKLEKLDRLSNGQTASSKPDDAVVQVLKKEAERLADQVKEIGRINGELVWAEIEDFKKEIVEKLSESQQAQQLLTENIQDLMLKVPRERLDPKVDGLFEAVRRISTDMEPFKTALLSLESRYNNLTTEPIVQHMVRAMHEMYPSVDQILKELTLQKQTLGSLEQNLPSLEEKVKQLETQGKHTALPQDELNSIKAQQQDLKGSIGNLVERYQWLNQEEFRGMQSRLESLAEKQSNTDRDLLQKKTADQEKFQDIERQGTSLKDEMTSLKDELASLNGQIQKISDNLERLDEDYNRVKESFIEGDMQSLQLRMTQIEQCSKKTYENTKIQLDRIKSEMELLRPDSPTDQLRPAPRPDLLSNDRSQGMRIKRRHSNSDDDGSQPPSTSSTPLAHGPLSSRTSLSKEERIEKKKRKKNKKRIITAHEAMKSQEAITIDDD</sequence>
<dbReference type="GeneID" id="38118642"/>
<dbReference type="Proteomes" id="UP000256690">
    <property type="component" value="Unassembled WGS sequence"/>
</dbReference>